<evidence type="ECO:0000259" key="1">
    <source>
        <dbReference type="PROSITE" id="PS51186"/>
    </source>
</evidence>
<dbReference type="RefSeq" id="WP_094237310.1">
    <property type="nucleotide sequence ID" value="NZ_CP022657.1"/>
</dbReference>
<feature type="domain" description="N-acetyltransferase" evidence="1">
    <location>
        <begin position="15"/>
        <end position="164"/>
    </location>
</feature>
<evidence type="ECO:0000313" key="3">
    <source>
        <dbReference type="Proteomes" id="UP000214688"/>
    </source>
</evidence>
<dbReference type="EMBL" id="CP022657">
    <property type="protein sequence ID" value="ASS76076.1"/>
    <property type="molecule type" value="Genomic_DNA"/>
</dbReference>
<gene>
    <name evidence="2" type="ORF">CIG75_14675</name>
</gene>
<reference evidence="2 3" key="1">
    <citation type="journal article" date="2015" name="Int. J. Syst. Evol. Microbiol.">
        <title>Tumebacillus algifaecis sp. nov., isolated from decomposing algal scum.</title>
        <authorList>
            <person name="Wu Y.F."/>
            <person name="Zhang B."/>
            <person name="Xing P."/>
            <person name="Wu Q.L."/>
            <person name="Liu S.J."/>
        </authorList>
    </citation>
    <scope>NUCLEOTIDE SEQUENCE [LARGE SCALE GENOMIC DNA]</scope>
    <source>
        <strain evidence="2 3">THMBR28</strain>
    </source>
</reference>
<dbReference type="OrthoDB" id="9797989at2"/>
<dbReference type="PROSITE" id="PS51186">
    <property type="entry name" value="GNAT"/>
    <property type="match status" value="1"/>
</dbReference>
<evidence type="ECO:0000313" key="2">
    <source>
        <dbReference type="EMBL" id="ASS76076.1"/>
    </source>
</evidence>
<dbReference type="InterPro" id="IPR016181">
    <property type="entry name" value="Acyl_CoA_acyltransferase"/>
</dbReference>
<keyword evidence="3" id="KW-1185">Reference proteome</keyword>
<dbReference type="PANTHER" id="PTHR39173">
    <property type="entry name" value="ACETYLTRANSFERASE"/>
    <property type="match status" value="1"/>
</dbReference>
<accession>A0A223D3U4</accession>
<dbReference type="KEGG" id="tab:CIG75_14675"/>
<name>A0A223D3U4_9BACL</name>
<dbReference type="CDD" id="cd04301">
    <property type="entry name" value="NAT_SF"/>
    <property type="match status" value="1"/>
</dbReference>
<dbReference type="SUPFAM" id="SSF55729">
    <property type="entry name" value="Acyl-CoA N-acyltransferases (Nat)"/>
    <property type="match status" value="1"/>
</dbReference>
<organism evidence="2 3">
    <name type="scientific">Tumebacillus algifaecis</name>
    <dbReference type="NCBI Taxonomy" id="1214604"/>
    <lineage>
        <taxon>Bacteria</taxon>
        <taxon>Bacillati</taxon>
        <taxon>Bacillota</taxon>
        <taxon>Bacilli</taxon>
        <taxon>Bacillales</taxon>
        <taxon>Alicyclobacillaceae</taxon>
        <taxon>Tumebacillus</taxon>
    </lineage>
</organism>
<dbReference type="GO" id="GO:0016747">
    <property type="term" value="F:acyltransferase activity, transferring groups other than amino-acyl groups"/>
    <property type="evidence" value="ECO:0007669"/>
    <property type="project" value="InterPro"/>
</dbReference>
<dbReference type="PANTHER" id="PTHR39173:SF1">
    <property type="entry name" value="ACETYLTRANSFERASE"/>
    <property type="match status" value="1"/>
</dbReference>
<dbReference type="AlphaFoldDB" id="A0A223D3U4"/>
<dbReference type="Proteomes" id="UP000214688">
    <property type="component" value="Chromosome"/>
</dbReference>
<proteinExistence type="predicted"/>
<dbReference type="Pfam" id="PF13302">
    <property type="entry name" value="Acetyltransf_3"/>
    <property type="match status" value="1"/>
</dbReference>
<protein>
    <recommendedName>
        <fullName evidence="1">N-acetyltransferase domain-containing protein</fullName>
    </recommendedName>
</protein>
<dbReference type="Gene3D" id="3.40.630.30">
    <property type="match status" value="1"/>
</dbReference>
<sequence length="168" mass="19354">MNLVFPSAEHKEAVIHFYDEIKNDEDHIIGFGAFEDYESWLAMMQNRLTGKDLPEHMVKETYYLCFDENRLIGVLSIKHELNAYLLQFGGHIGYAVRTSQRRKGYATAIFAAALEKARELGIDKILAVCDKRNIASAKTICKNGGILENEIYDPDEELMVQRYWITCR</sequence>
<dbReference type="InterPro" id="IPR000182">
    <property type="entry name" value="GNAT_dom"/>
</dbReference>